<dbReference type="EMBL" id="SNRW01003541">
    <property type="protein sequence ID" value="KAA6389555.1"/>
    <property type="molecule type" value="Genomic_DNA"/>
</dbReference>
<protein>
    <submittedName>
        <fullName evidence="1">Uncharacterized protein</fullName>
    </submittedName>
</protein>
<comment type="caution">
    <text evidence="1">The sequence shown here is derived from an EMBL/GenBank/DDBJ whole genome shotgun (WGS) entry which is preliminary data.</text>
</comment>
<gene>
    <name evidence="1" type="ORF">EZS28_014915</name>
</gene>
<reference evidence="1 2" key="1">
    <citation type="submission" date="2019-03" db="EMBL/GenBank/DDBJ databases">
        <title>Single cell metagenomics reveals metabolic interactions within the superorganism composed of flagellate Streblomastix strix and complex community of Bacteroidetes bacteria on its surface.</title>
        <authorList>
            <person name="Treitli S.C."/>
            <person name="Kolisko M."/>
            <person name="Husnik F."/>
            <person name="Keeling P."/>
            <person name="Hampl V."/>
        </authorList>
    </citation>
    <scope>NUCLEOTIDE SEQUENCE [LARGE SCALE GENOMIC DNA]</scope>
    <source>
        <strain evidence="1">ST1C</strain>
    </source>
</reference>
<proteinExistence type="predicted"/>
<dbReference type="Proteomes" id="UP000324800">
    <property type="component" value="Unassembled WGS sequence"/>
</dbReference>
<evidence type="ECO:0000313" key="2">
    <source>
        <dbReference type="Proteomes" id="UP000324800"/>
    </source>
</evidence>
<sequence length="107" mass="11789">MEDVALGTDATNETAAQMLQSDALVLANILSKITKTDEKKYILQIQEPKIREARIVVALCYMSYVPEDGLGLPVPYNGTVDSRTVHSAHSPTYIILKTIFGTILDCF</sequence>
<dbReference type="AlphaFoldDB" id="A0A5J4W493"/>
<evidence type="ECO:0000313" key="1">
    <source>
        <dbReference type="EMBL" id="KAA6389555.1"/>
    </source>
</evidence>
<organism evidence="1 2">
    <name type="scientific">Streblomastix strix</name>
    <dbReference type="NCBI Taxonomy" id="222440"/>
    <lineage>
        <taxon>Eukaryota</taxon>
        <taxon>Metamonada</taxon>
        <taxon>Preaxostyla</taxon>
        <taxon>Oxymonadida</taxon>
        <taxon>Streblomastigidae</taxon>
        <taxon>Streblomastix</taxon>
    </lineage>
</organism>
<dbReference type="OrthoDB" id="10262929at2759"/>
<accession>A0A5J4W493</accession>
<name>A0A5J4W493_9EUKA</name>